<name>A0AAD7VL42_QUISA</name>
<dbReference type="Gene3D" id="3.90.70.200">
    <property type="entry name" value="Plus-3 domain"/>
    <property type="match status" value="1"/>
</dbReference>
<sequence length="927" mass="103180">MNFDNEKIEPKTDLELTLGYSNQCIQKNFKNDLGAGANANSRVGMMFLSTDPLSELVWSPDKGLSLRYADPSLPDKKISLLWDIGVGPSNLSLYPPSSIVPGRCTADRPEDENTSVKPIAAVCAKSGVAGRDILTRSPTSDSGVMPPCKAYEQHETGHFFSEPSKIVLLESAHEIENKSQNDDLMHPGDETLPGIHMNRNQGKENALSEGNVNGKTSKEDDDSHESVESCNISGLFSTGKKRWNSKKQLVVGSKRVKKQIQVTPCSTSYVKRDISFVNWISKKMKGISQSLQDEAISLALRVDHSEHVLQCPDQKPMTCVKRQDAGLKNAGFQSIFQSICNPSLKKVGTRMLRANDKLGEGSKDLELDNEVCVFNATPITCCLENDSFSKQLLQSNDMFEGSTCRYDASLSSQPKIVPVDSHLHDNKSSCSLELRKAKEDLLSNSSLGKHKVNTIENISSDKPSEGKATHNICDRSNPLGSSWITRFSPKSTALLLNSVHHKQSSRRTLLCSSDCSKLPHSQNHVTCPDNYRIVEAREHVTDDRLLLEATELRNSAVNHKASTWLKNISSHDDHKSMNKLNPIFLYPRFKNRDAIAPMFARRMDALKHIIPSDVTDIASHATATCLFCGIKGHQVRDCSEIEENELEDFSKNMNSYGEVEGFPSLCIKCFEPNHWAIACPSKSSTGKHQLQVNTSFVKKWGLSEVKFNAGNEQITRTETGKEGQFKAASVLCDEIDLKVVRDVNMSWKSYKNVKPSEVGTRASIKKCIAAVSAENMLKENHVTSSCNFMKRQMSDVPRGIFDAIRKLRLSRTDVLKWINSPSPLSNLDGFYVRLRLGKWEEGLGGTGYYVASITGVQRQSSEQNANNSLPVNVGGIKCLVESQYVSNHDFLEDELVAWWCMTLKTGGKTPFEENLIEKIKNKEMLRF</sequence>
<dbReference type="SUPFAM" id="SSF57756">
    <property type="entry name" value="Retrovirus zinc finger-like domains"/>
    <property type="match status" value="1"/>
</dbReference>
<dbReference type="Pfam" id="PF03126">
    <property type="entry name" value="Plus-3"/>
    <property type="match status" value="1"/>
</dbReference>
<evidence type="ECO:0000313" key="5">
    <source>
        <dbReference type="EMBL" id="KAJ7979926.1"/>
    </source>
</evidence>
<evidence type="ECO:0000259" key="4">
    <source>
        <dbReference type="PROSITE" id="PS51360"/>
    </source>
</evidence>
<dbReference type="InterPro" id="IPR036875">
    <property type="entry name" value="Znf_CCHC_sf"/>
</dbReference>
<feature type="domain" description="CCHC-type" evidence="3">
    <location>
        <begin position="625"/>
        <end position="640"/>
    </location>
</feature>
<keyword evidence="1" id="KW-0862">Zinc</keyword>
<dbReference type="PANTHER" id="PTHR38940:SF4">
    <property type="entry name" value="OS01G0775100 PROTEIN"/>
    <property type="match status" value="1"/>
</dbReference>
<dbReference type="SUPFAM" id="SSF159042">
    <property type="entry name" value="Plus3-like"/>
    <property type="match status" value="1"/>
</dbReference>
<keyword evidence="1" id="KW-0479">Metal-binding</keyword>
<keyword evidence="6" id="KW-1185">Reference proteome</keyword>
<dbReference type="Proteomes" id="UP001163823">
    <property type="component" value="Chromosome 2"/>
</dbReference>
<dbReference type="InterPro" id="IPR001878">
    <property type="entry name" value="Znf_CCHC"/>
</dbReference>
<dbReference type="AlphaFoldDB" id="A0AAD7VL42"/>
<dbReference type="EMBL" id="JARAOO010000002">
    <property type="protein sequence ID" value="KAJ7979926.1"/>
    <property type="molecule type" value="Genomic_DNA"/>
</dbReference>
<dbReference type="GO" id="GO:0008270">
    <property type="term" value="F:zinc ion binding"/>
    <property type="evidence" value="ECO:0007669"/>
    <property type="project" value="UniProtKB-KW"/>
</dbReference>
<evidence type="ECO:0000256" key="2">
    <source>
        <dbReference type="SAM" id="MobiDB-lite"/>
    </source>
</evidence>
<dbReference type="GO" id="GO:0003677">
    <property type="term" value="F:DNA binding"/>
    <property type="evidence" value="ECO:0007669"/>
    <property type="project" value="InterPro"/>
</dbReference>
<evidence type="ECO:0000256" key="1">
    <source>
        <dbReference type="PROSITE-ProRule" id="PRU00047"/>
    </source>
</evidence>
<dbReference type="InterPro" id="IPR036128">
    <property type="entry name" value="Plus3-like_sf"/>
</dbReference>
<evidence type="ECO:0000313" key="6">
    <source>
        <dbReference type="Proteomes" id="UP001163823"/>
    </source>
</evidence>
<dbReference type="InterPro" id="IPR004343">
    <property type="entry name" value="Plus-3_dom"/>
</dbReference>
<dbReference type="KEGG" id="qsa:O6P43_003268"/>
<dbReference type="SMART" id="SM00343">
    <property type="entry name" value="ZnF_C2HC"/>
    <property type="match status" value="2"/>
</dbReference>
<proteinExistence type="predicted"/>
<dbReference type="PROSITE" id="PS50158">
    <property type="entry name" value="ZF_CCHC"/>
    <property type="match status" value="1"/>
</dbReference>
<dbReference type="SMART" id="SM00719">
    <property type="entry name" value="Plus3"/>
    <property type="match status" value="1"/>
</dbReference>
<comment type="caution">
    <text evidence="5">The sequence shown here is derived from an EMBL/GenBank/DDBJ whole genome shotgun (WGS) entry which is preliminary data.</text>
</comment>
<feature type="domain" description="Plus3" evidence="4">
    <location>
        <begin position="798"/>
        <end position="927"/>
    </location>
</feature>
<dbReference type="Gene3D" id="4.10.60.10">
    <property type="entry name" value="Zinc finger, CCHC-type"/>
    <property type="match status" value="1"/>
</dbReference>
<reference evidence="5" key="1">
    <citation type="journal article" date="2023" name="Science">
        <title>Elucidation of the pathway for biosynthesis of saponin adjuvants from the soapbark tree.</title>
        <authorList>
            <person name="Reed J."/>
            <person name="Orme A."/>
            <person name="El-Demerdash A."/>
            <person name="Owen C."/>
            <person name="Martin L.B.B."/>
            <person name="Misra R.C."/>
            <person name="Kikuchi S."/>
            <person name="Rejzek M."/>
            <person name="Martin A.C."/>
            <person name="Harkess A."/>
            <person name="Leebens-Mack J."/>
            <person name="Louveau T."/>
            <person name="Stephenson M.J."/>
            <person name="Osbourn A."/>
        </authorList>
    </citation>
    <scope>NUCLEOTIDE SEQUENCE</scope>
    <source>
        <strain evidence="5">S10</strain>
    </source>
</reference>
<keyword evidence="1" id="KW-0863">Zinc-finger</keyword>
<dbReference type="PROSITE" id="PS51360">
    <property type="entry name" value="PLUS3"/>
    <property type="match status" value="1"/>
</dbReference>
<gene>
    <name evidence="5" type="ORF">O6P43_003268</name>
</gene>
<feature type="region of interest" description="Disordered" evidence="2">
    <location>
        <begin position="198"/>
        <end position="226"/>
    </location>
</feature>
<accession>A0AAD7VL42</accession>
<dbReference type="PANTHER" id="PTHR38940">
    <property type="entry name" value="PLUS3 DOMAIN-CONTAINING PROTEIN"/>
    <property type="match status" value="1"/>
</dbReference>
<organism evidence="5 6">
    <name type="scientific">Quillaja saponaria</name>
    <name type="common">Soap bark tree</name>
    <dbReference type="NCBI Taxonomy" id="32244"/>
    <lineage>
        <taxon>Eukaryota</taxon>
        <taxon>Viridiplantae</taxon>
        <taxon>Streptophyta</taxon>
        <taxon>Embryophyta</taxon>
        <taxon>Tracheophyta</taxon>
        <taxon>Spermatophyta</taxon>
        <taxon>Magnoliopsida</taxon>
        <taxon>eudicotyledons</taxon>
        <taxon>Gunneridae</taxon>
        <taxon>Pentapetalae</taxon>
        <taxon>rosids</taxon>
        <taxon>fabids</taxon>
        <taxon>Fabales</taxon>
        <taxon>Quillajaceae</taxon>
        <taxon>Quillaja</taxon>
    </lineage>
</organism>
<evidence type="ECO:0000259" key="3">
    <source>
        <dbReference type="PROSITE" id="PS50158"/>
    </source>
</evidence>
<protein>
    <submittedName>
        <fullName evidence="5">Zinc finger, CCHC-type</fullName>
    </submittedName>
</protein>